<gene>
    <name evidence="9" type="ORF">KTT_21240</name>
</gene>
<dbReference type="InterPro" id="IPR011701">
    <property type="entry name" value="MFS"/>
</dbReference>
<evidence type="ECO:0000259" key="8">
    <source>
        <dbReference type="PROSITE" id="PS50850"/>
    </source>
</evidence>
<dbReference type="SUPFAM" id="SSF103473">
    <property type="entry name" value="MFS general substrate transporter"/>
    <property type="match status" value="1"/>
</dbReference>
<dbReference type="RefSeq" id="WP_126579900.1">
    <property type="nucleotide sequence ID" value="NZ_BIFR01000001.1"/>
</dbReference>
<evidence type="ECO:0000256" key="3">
    <source>
        <dbReference type="ARBA" id="ARBA00022475"/>
    </source>
</evidence>
<keyword evidence="3" id="KW-1003">Cell membrane</keyword>
<dbReference type="GO" id="GO:0022857">
    <property type="term" value="F:transmembrane transporter activity"/>
    <property type="evidence" value="ECO:0007669"/>
    <property type="project" value="InterPro"/>
</dbReference>
<reference evidence="10" key="1">
    <citation type="submission" date="2018-12" db="EMBL/GenBank/DDBJ databases">
        <title>Tengunoibacter tsumagoiensis gen. nov., sp. nov., Dictyobacter kobayashii sp. nov., D. alpinus sp. nov., and D. joshuensis sp. nov. and description of Dictyobacteraceae fam. nov. within the order Ktedonobacterales isolated from Tengu-no-mugimeshi.</title>
        <authorList>
            <person name="Wang C.M."/>
            <person name="Zheng Y."/>
            <person name="Sakai Y."/>
            <person name="Toyoda A."/>
            <person name="Minakuchi Y."/>
            <person name="Abe K."/>
            <person name="Yokota A."/>
            <person name="Yabe S."/>
        </authorList>
    </citation>
    <scope>NUCLEOTIDE SEQUENCE [LARGE SCALE GENOMIC DNA]</scope>
    <source>
        <strain evidence="10">Uno3</strain>
    </source>
</reference>
<protein>
    <submittedName>
        <fullName evidence="9">MFS transporter</fullName>
    </submittedName>
</protein>
<keyword evidence="5 7" id="KW-1133">Transmembrane helix</keyword>
<feature type="transmembrane region" description="Helical" evidence="7">
    <location>
        <begin position="376"/>
        <end position="396"/>
    </location>
</feature>
<dbReference type="PROSITE" id="PS50850">
    <property type="entry name" value="MFS"/>
    <property type="match status" value="1"/>
</dbReference>
<feature type="transmembrane region" description="Helical" evidence="7">
    <location>
        <begin position="169"/>
        <end position="193"/>
    </location>
</feature>
<comment type="caution">
    <text evidence="9">The sequence shown here is derived from an EMBL/GenBank/DDBJ whole genome shotgun (WGS) entry which is preliminary data.</text>
</comment>
<evidence type="ECO:0000256" key="2">
    <source>
        <dbReference type="ARBA" id="ARBA00022448"/>
    </source>
</evidence>
<evidence type="ECO:0000256" key="7">
    <source>
        <dbReference type="SAM" id="Phobius"/>
    </source>
</evidence>
<dbReference type="InterPro" id="IPR050171">
    <property type="entry name" value="MFS_Transporters"/>
</dbReference>
<evidence type="ECO:0000256" key="6">
    <source>
        <dbReference type="ARBA" id="ARBA00023136"/>
    </source>
</evidence>
<feature type="transmembrane region" description="Helical" evidence="7">
    <location>
        <begin position="313"/>
        <end position="338"/>
    </location>
</feature>
<feature type="domain" description="Major facilitator superfamily (MFS) profile" evidence="8">
    <location>
        <begin position="20"/>
        <end position="404"/>
    </location>
</feature>
<evidence type="ECO:0000313" key="10">
    <source>
        <dbReference type="Proteomes" id="UP000287352"/>
    </source>
</evidence>
<comment type="subcellular location">
    <subcellularLocation>
        <location evidence="1">Cell membrane</location>
        <topology evidence="1">Multi-pass membrane protein</topology>
    </subcellularLocation>
</comment>
<dbReference type="EMBL" id="BIFR01000001">
    <property type="protein sequence ID" value="GCE12265.1"/>
    <property type="molecule type" value="Genomic_DNA"/>
</dbReference>
<proteinExistence type="predicted"/>
<keyword evidence="10" id="KW-1185">Reference proteome</keyword>
<dbReference type="OrthoDB" id="9793283at2"/>
<feature type="transmembrane region" description="Helical" evidence="7">
    <location>
        <begin position="259"/>
        <end position="281"/>
    </location>
</feature>
<feature type="transmembrane region" description="Helical" evidence="7">
    <location>
        <begin position="350"/>
        <end position="370"/>
    </location>
</feature>
<dbReference type="CDD" id="cd17329">
    <property type="entry name" value="MFS_MdtH_MDR_like"/>
    <property type="match status" value="1"/>
</dbReference>
<feature type="transmembrane region" description="Helical" evidence="7">
    <location>
        <begin position="57"/>
        <end position="78"/>
    </location>
</feature>
<dbReference type="PANTHER" id="PTHR23517:SF2">
    <property type="entry name" value="MULTIDRUG RESISTANCE PROTEIN MDTH"/>
    <property type="match status" value="1"/>
</dbReference>
<evidence type="ECO:0000256" key="5">
    <source>
        <dbReference type="ARBA" id="ARBA00022989"/>
    </source>
</evidence>
<keyword evidence="6 7" id="KW-0472">Membrane</keyword>
<accession>A0A401ZZH7</accession>
<dbReference type="InterPro" id="IPR001958">
    <property type="entry name" value="Tet-R_TetA/multi-R_MdtG-like"/>
</dbReference>
<keyword evidence="4 7" id="KW-0812">Transmembrane</keyword>
<evidence type="ECO:0000313" key="9">
    <source>
        <dbReference type="EMBL" id="GCE12265.1"/>
    </source>
</evidence>
<dbReference type="InterPro" id="IPR020846">
    <property type="entry name" value="MFS_dom"/>
</dbReference>
<feature type="transmembrane region" description="Helical" evidence="7">
    <location>
        <begin position="288"/>
        <end position="307"/>
    </location>
</feature>
<name>A0A401ZZH7_9CHLR</name>
<sequence>MQSFTQRFSSTLEQYRFPRSFWVLTLGSFVNRLGNFIIPFFSLYLTAYRHLSIGETTLVISLMGFGSLAAGICGGVLADTLGRRTTILISTLAATGMMLALSFATTIWIIVPLAIIYTFFSDMQRPASSATIADVTPSDKLSQAYGLRYWANNIGNAIGPVLAGLLAPISYLLLFIGDAFTTFCFAVLVWFGVPETHVYRTQKKEGEQLQRSGQVSRALTDPLLWIYGILAFFFDAIYIQDMTAMPLDMQAHGLQPLAYGSVMAINAALVVAISLPLTAFFSHRSRNLTLALAALLLGTGMGLFSWLHSYPGYLLGVIIWTLGEILNLPISMTIIADISPKHLRGTYQGVFQTIRAFSIVIAPALGGFVLQNLGAAFFWQCCLIVGVLVATGYVVLEKARQQRKNEDSIS</sequence>
<dbReference type="GO" id="GO:0005886">
    <property type="term" value="C:plasma membrane"/>
    <property type="evidence" value="ECO:0007669"/>
    <property type="project" value="UniProtKB-SubCell"/>
</dbReference>
<dbReference type="Proteomes" id="UP000287352">
    <property type="component" value="Unassembled WGS sequence"/>
</dbReference>
<dbReference type="Pfam" id="PF07690">
    <property type="entry name" value="MFS_1"/>
    <property type="match status" value="1"/>
</dbReference>
<dbReference type="PANTHER" id="PTHR23517">
    <property type="entry name" value="RESISTANCE PROTEIN MDTM, PUTATIVE-RELATED-RELATED"/>
    <property type="match status" value="1"/>
</dbReference>
<dbReference type="InterPro" id="IPR036259">
    <property type="entry name" value="MFS_trans_sf"/>
</dbReference>
<dbReference type="Gene3D" id="1.20.1250.20">
    <property type="entry name" value="MFS general substrate transporter like domains"/>
    <property type="match status" value="1"/>
</dbReference>
<feature type="transmembrane region" description="Helical" evidence="7">
    <location>
        <begin position="218"/>
        <end position="239"/>
    </location>
</feature>
<dbReference type="PRINTS" id="PR01035">
    <property type="entry name" value="TCRTETA"/>
</dbReference>
<evidence type="ECO:0000256" key="4">
    <source>
        <dbReference type="ARBA" id="ARBA00022692"/>
    </source>
</evidence>
<evidence type="ECO:0000256" key="1">
    <source>
        <dbReference type="ARBA" id="ARBA00004651"/>
    </source>
</evidence>
<feature type="transmembrane region" description="Helical" evidence="7">
    <location>
        <begin position="99"/>
        <end position="120"/>
    </location>
</feature>
<organism evidence="9 10">
    <name type="scientific">Tengunoibacter tsumagoiensis</name>
    <dbReference type="NCBI Taxonomy" id="2014871"/>
    <lineage>
        <taxon>Bacteria</taxon>
        <taxon>Bacillati</taxon>
        <taxon>Chloroflexota</taxon>
        <taxon>Ktedonobacteria</taxon>
        <taxon>Ktedonobacterales</taxon>
        <taxon>Dictyobacteraceae</taxon>
        <taxon>Tengunoibacter</taxon>
    </lineage>
</organism>
<dbReference type="AlphaFoldDB" id="A0A401ZZH7"/>
<feature type="transmembrane region" description="Helical" evidence="7">
    <location>
        <begin position="21"/>
        <end position="45"/>
    </location>
</feature>
<keyword evidence="2" id="KW-0813">Transport</keyword>